<reference evidence="2" key="1">
    <citation type="submission" date="2011-08" db="EMBL/GenBank/DDBJ databases">
        <authorList>
            <person name="Rombauts S."/>
        </authorList>
    </citation>
    <scope>NUCLEOTIDE SEQUENCE</scope>
    <source>
        <strain evidence="2">London</strain>
    </source>
</reference>
<evidence type="ECO:0000313" key="2">
    <source>
        <dbReference type="Proteomes" id="UP000015104"/>
    </source>
</evidence>
<accession>T1L5W6</accession>
<reference evidence="1" key="2">
    <citation type="submission" date="2015-06" db="UniProtKB">
        <authorList>
            <consortium name="EnsemblMetazoa"/>
        </authorList>
    </citation>
    <scope>IDENTIFICATION</scope>
</reference>
<dbReference type="PANTHER" id="PTHR13650:SF0">
    <property type="entry name" value="SPATACSIN"/>
    <property type="match status" value="1"/>
</dbReference>
<evidence type="ECO:0000313" key="1">
    <source>
        <dbReference type="EnsemblMetazoa" id="tetur55g00140.1"/>
    </source>
</evidence>
<dbReference type="EMBL" id="CAEY01001482">
    <property type="status" value="NOT_ANNOTATED_CDS"/>
    <property type="molecule type" value="Genomic_DNA"/>
</dbReference>
<proteinExistence type="predicted"/>
<dbReference type="EMBL" id="CAEY01001484">
    <property type="status" value="NOT_ANNOTATED_CDS"/>
    <property type="molecule type" value="Genomic_DNA"/>
</dbReference>
<name>T1L5W6_TETUR</name>
<dbReference type="STRING" id="32264.T1L5W6"/>
<organism evidence="1 2">
    <name type="scientific">Tetranychus urticae</name>
    <name type="common">Two-spotted spider mite</name>
    <dbReference type="NCBI Taxonomy" id="32264"/>
    <lineage>
        <taxon>Eukaryota</taxon>
        <taxon>Metazoa</taxon>
        <taxon>Ecdysozoa</taxon>
        <taxon>Arthropoda</taxon>
        <taxon>Chelicerata</taxon>
        <taxon>Arachnida</taxon>
        <taxon>Acari</taxon>
        <taxon>Acariformes</taxon>
        <taxon>Trombidiformes</taxon>
        <taxon>Prostigmata</taxon>
        <taxon>Eleutherengona</taxon>
        <taxon>Raphignathae</taxon>
        <taxon>Tetranychoidea</taxon>
        <taxon>Tetranychidae</taxon>
        <taxon>Tetranychus</taxon>
    </lineage>
</organism>
<sequence>MEFAVLELGLKNKQIFNVTSFLRIQVEAFKVNWEKLCSSKDGVEDEVCHSLFDDWEKVFSKILIILKTNLHGNQSPEEKEFGRRLARISLQTSNSLLEILSQEETNLFINASLDREKVYFINSLINQINLIRNTIGAVINPKETVVSDVNPQHDNIFVNWSGMSKQHILINCIKEQCLPLGQYYIIHKMKEDLTWSTINETALRAILNHLKANELNQAENIISGLGFDHKFVIKFVLEHSFLEKLRFILVQKLNQDDHLPYERLTLIERVNEPFHLKLSFSCIKAVKPINQGDLLTYGIFQENVVNRTSCIKVVEPHQIWSYLVKTNRCNLLLMWINRYFGNYKTNDFQDGSVFSSKISQQMIDELVSDGQDHLRESTLSALGNFGVFSSYEMIDMQLLIRRLFRSCHSERTGTLTGFKDHPLFNKTTMITYDKFHQRFIEYCADNSLHQILYWSYVQNEFQVDLEKCTIDKKLKNLLPGIKTWNEDPLKDYFTMNSILEVARYLFDLETPVNLQSLLDNHLGKLAILASQFAPKGTLSFLGASKDELWYAKKESLLPAMEKHYPLLFLAIKSIKELNLPSISSPGSEFPSIYTLLNNTIILDVTRLFSWQTTNHFRNTNDPTILGELPHFSHPKLVGLGLKANLTFIYHLKKGRPFEAFTRYMQNKTQRPSPKKIEIVCKQITSACVTFLELFKLNSANLRLHLAIGYLIMSHAGKYLGLETKNQSIELGNLLRKAYYHSEKGAITHIMELLLTSFSRKYPEGECTIDECVEYQLDYSICVDMSTISPDRPGRSLLLASLSLSNPIPALIAASLYSNSENESVYSIFDCFCCWLHSSFSLDFKPRSPSSYNSIIWNQQDFNAMIQNALQVSSNFLVFRNGLRIFAAPNNPLSDLIQYFIEFLVEKDYYDSVKKLKTFQECLWNYKKDQDDRGLLSSKAWIEETSIIILSNGLKAVDCEFELNILLRHLDFARLQSSFDEQTSVPDFRKLYRLSQCLQDTDLKLSIPDLLSTQSGTKKYNDSILEVVYSLQDKGFTARLNKFRNSVESELIKAFIHAKDFYYATRLECDPVETTINEIDLWSTVISLEMNSINPDELIDWTDIWENILDICKSIVPEGQATKLPTIINEKARLSEEKANTLKVIIGKILNVGKIDLAYRLSHLFFLKSRDLLLINFCNLLADGFFAHVCPKSYIETRAKDYGFTGLNEVVQMLNDFSPTVPSNVVKILEKCSSLSEHAVNACQRIVLYYKISFVSY</sequence>
<dbReference type="eggNOG" id="KOG1884">
    <property type="taxonomic scope" value="Eukaryota"/>
</dbReference>
<dbReference type="Proteomes" id="UP000015104">
    <property type="component" value="Unassembled WGS sequence"/>
</dbReference>
<dbReference type="PANTHER" id="PTHR13650">
    <property type="entry name" value="SPATACSIN"/>
    <property type="match status" value="1"/>
</dbReference>
<protein>
    <recommendedName>
        <fullName evidence="3">Spatacsin C-terminal domain-containing protein</fullName>
    </recommendedName>
</protein>
<dbReference type="HOGENOM" id="CLU_577886_0_0_1"/>
<dbReference type="AlphaFoldDB" id="T1L5W6"/>
<dbReference type="EnsemblMetazoa" id="tetur55g00140.1">
    <property type="protein sequence ID" value="tetur55g00140.1"/>
    <property type="gene ID" value="tetur55g00140"/>
</dbReference>
<keyword evidence="2" id="KW-1185">Reference proteome</keyword>
<evidence type="ECO:0008006" key="3">
    <source>
        <dbReference type="Google" id="ProtNLM"/>
    </source>
</evidence>
<dbReference type="EMBL" id="CAEY01001483">
    <property type="status" value="NOT_ANNOTATED_CDS"/>
    <property type="molecule type" value="Genomic_DNA"/>
</dbReference>
<dbReference type="InterPro" id="IPR028103">
    <property type="entry name" value="Spatacsin"/>
</dbReference>
<dbReference type="GO" id="GO:0005737">
    <property type="term" value="C:cytoplasm"/>
    <property type="evidence" value="ECO:0007669"/>
    <property type="project" value="TreeGrafter"/>
</dbReference>